<comment type="caution">
    <text evidence="1">The sequence shown here is derived from an EMBL/GenBank/DDBJ whole genome shotgun (WGS) entry which is preliminary data.</text>
</comment>
<accession>A0A0V1GLA8</accession>
<name>A0A0V1GLA8_9BILA</name>
<organism evidence="1 2">
    <name type="scientific">Trichinella zimbabwensis</name>
    <dbReference type="NCBI Taxonomy" id="268475"/>
    <lineage>
        <taxon>Eukaryota</taxon>
        <taxon>Metazoa</taxon>
        <taxon>Ecdysozoa</taxon>
        <taxon>Nematoda</taxon>
        <taxon>Enoplea</taxon>
        <taxon>Dorylaimia</taxon>
        <taxon>Trichinellida</taxon>
        <taxon>Trichinellidae</taxon>
        <taxon>Trichinella</taxon>
    </lineage>
</organism>
<proteinExistence type="predicted"/>
<protein>
    <submittedName>
        <fullName evidence="1">Uncharacterized protein</fullName>
    </submittedName>
</protein>
<keyword evidence="2" id="KW-1185">Reference proteome</keyword>
<gene>
    <name evidence="1" type="ORF">T11_11911</name>
</gene>
<dbReference type="EMBL" id="JYDP01001132">
    <property type="protein sequence ID" value="KRY98865.1"/>
    <property type="molecule type" value="Genomic_DNA"/>
</dbReference>
<reference evidence="1 2" key="1">
    <citation type="submission" date="2015-01" db="EMBL/GenBank/DDBJ databases">
        <title>Evolution of Trichinella species and genotypes.</title>
        <authorList>
            <person name="Korhonen P.K."/>
            <person name="Edoardo P."/>
            <person name="Giuseppe L.R."/>
            <person name="Gasser R.B."/>
        </authorList>
    </citation>
    <scope>NUCLEOTIDE SEQUENCE [LARGE SCALE GENOMIC DNA]</scope>
    <source>
        <strain evidence="1">ISS1029</strain>
    </source>
</reference>
<dbReference type="Proteomes" id="UP000055024">
    <property type="component" value="Unassembled WGS sequence"/>
</dbReference>
<evidence type="ECO:0000313" key="2">
    <source>
        <dbReference type="Proteomes" id="UP000055024"/>
    </source>
</evidence>
<evidence type="ECO:0000313" key="1">
    <source>
        <dbReference type="EMBL" id="KRY98865.1"/>
    </source>
</evidence>
<sequence length="36" mass="4300">MGCRILAVFQPYTILRESHYFLRPILAVFQLYVVQN</sequence>
<dbReference type="AlphaFoldDB" id="A0A0V1GLA8"/>